<comment type="caution">
    <text evidence="2">The sequence shown here is derived from an EMBL/GenBank/DDBJ whole genome shotgun (WGS) entry which is preliminary data.</text>
</comment>
<dbReference type="PANTHER" id="PTHR30336:SF20">
    <property type="entry name" value="DUF218 DOMAIN-CONTAINING PROTEIN"/>
    <property type="match status" value="1"/>
</dbReference>
<dbReference type="RefSeq" id="WP_119668180.1">
    <property type="nucleotide sequence ID" value="NZ_QXED01000003.1"/>
</dbReference>
<gene>
    <name evidence="2" type="ORF">DYU11_13455</name>
</gene>
<dbReference type="OrthoDB" id="9782395at2"/>
<dbReference type="GO" id="GO:0005886">
    <property type="term" value="C:plasma membrane"/>
    <property type="evidence" value="ECO:0007669"/>
    <property type="project" value="TreeGrafter"/>
</dbReference>
<evidence type="ECO:0000259" key="1">
    <source>
        <dbReference type="Pfam" id="PF02698"/>
    </source>
</evidence>
<protein>
    <submittedName>
        <fullName evidence="2">YdcF family protein</fullName>
    </submittedName>
</protein>
<dbReference type="AlphaFoldDB" id="A0A418MC61"/>
<dbReference type="EMBL" id="QXED01000003">
    <property type="protein sequence ID" value="RIV23964.1"/>
    <property type="molecule type" value="Genomic_DNA"/>
</dbReference>
<name>A0A418MC61_9BACT</name>
<reference evidence="2 3" key="1">
    <citation type="submission" date="2018-08" db="EMBL/GenBank/DDBJ databases">
        <title>Fibrisoma montanum sp. nov., isolated from Danxia mountain soil.</title>
        <authorList>
            <person name="Huang Y."/>
        </authorList>
    </citation>
    <scope>NUCLEOTIDE SEQUENCE [LARGE SCALE GENOMIC DNA]</scope>
    <source>
        <strain evidence="2 3">HYT19</strain>
    </source>
</reference>
<dbReference type="Proteomes" id="UP000283523">
    <property type="component" value="Unassembled WGS sequence"/>
</dbReference>
<evidence type="ECO:0000313" key="3">
    <source>
        <dbReference type="Proteomes" id="UP000283523"/>
    </source>
</evidence>
<sequence length="220" mass="25182">MMNARIRELAQTLWDYHHVNHTLRKADVILVLCSHDTRVAERGAQLFLEGWAPLLMFSGGLGVITRSMWTEPEADLFARIAVEMGVPAEHILIENQSANTGQNVLFTRQLLAEKGLDPETFIVVQKPYMERRSYATFRKVWPEKLVIVTSPQDAFEVYLSRYTNPELTPDDVISIMVGDLQRIRLYPERGFQIPQPIPDDVWAAYEELVKAGYDRHLASA</sequence>
<dbReference type="Gene3D" id="3.40.50.620">
    <property type="entry name" value="HUPs"/>
    <property type="match status" value="1"/>
</dbReference>
<dbReference type="InterPro" id="IPR003848">
    <property type="entry name" value="DUF218"/>
</dbReference>
<dbReference type="PANTHER" id="PTHR30336">
    <property type="entry name" value="INNER MEMBRANE PROTEIN, PROBABLE PERMEASE"/>
    <property type="match status" value="1"/>
</dbReference>
<accession>A0A418MC61</accession>
<dbReference type="CDD" id="cd06259">
    <property type="entry name" value="YdcF-like"/>
    <property type="match status" value="1"/>
</dbReference>
<proteinExistence type="predicted"/>
<evidence type="ECO:0000313" key="2">
    <source>
        <dbReference type="EMBL" id="RIV23964.1"/>
    </source>
</evidence>
<dbReference type="InterPro" id="IPR051599">
    <property type="entry name" value="Cell_Envelope_Assoc"/>
</dbReference>
<dbReference type="InterPro" id="IPR014729">
    <property type="entry name" value="Rossmann-like_a/b/a_fold"/>
</dbReference>
<organism evidence="2 3">
    <name type="scientific">Fibrisoma montanum</name>
    <dbReference type="NCBI Taxonomy" id="2305895"/>
    <lineage>
        <taxon>Bacteria</taxon>
        <taxon>Pseudomonadati</taxon>
        <taxon>Bacteroidota</taxon>
        <taxon>Cytophagia</taxon>
        <taxon>Cytophagales</taxon>
        <taxon>Spirosomataceae</taxon>
        <taxon>Fibrisoma</taxon>
    </lineage>
</organism>
<feature type="domain" description="DUF218" evidence="1">
    <location>
        <begin position="27"/>
        <end position="147"/>
    </location>
</feature>
<dbReference type="Pfam" id="PF02698">
    <property type="entry name" value="DUF218"/>
    <property type="match status" value="1"/>
</dbReference>
<keyword evidence="3" id="KW-1185">Reference proteome</keyword>